<evidence type="ECO:0000256" key="1">
    <source>
        <dbReference type="ARBA" id="ARBA00001933"/>
    </source>
</evidence>
<accession>A0A2Z3JTC3</accession>
<evidence type="ECO:0000313" key="9">
    <source>
        <dbReference type="Proteomes" id="UP000245368"/>
    </source>
</evidence>
<dbReference type="PANTHER" id="PTHR42858">
    <property type="entry name" value="AMINOTRANSFERASE"/>
    <property type="match status" value="1"/>
</dbReference>
<evidence type="ECO:0000256" key="5">
    <source>
        <dbReference type="ARBA" id="ARBA00022679"/>
    </source>
</evidence>
<proteinExistence type="inferred from homology"/>
<protein>
    <submittedName>
        <fullName evidence="8">PLP-dependent aminotransferase family protein</fullName>
    </submittedName>
</protein>
<evidence type="ECO:0000259" key="7">
    <source>
        <dbReference type="Pfam" id="PF00155"/>
    </source>
</evidence>
<dbReference type="SUPFAM" id="SSF53383">
    <property type="entry name" value="PLP-dependent transferases"/>
    <property type="match status" value="1"/>
</dbReference>
<keyword evidence="4 8" id="KW-0032">Aminotransferase</keyword>
<evidence type="ECO:0000256" key="4">
    <source>
        <dbReference type="ARBA" id="ARBA00022576"/>
    </source>
</evidence>
<dbReference type="InterPro" id="IPR015424">
    <property type="entry name" value="PyrdxlP-dep_Trfase"/>
</dbReference>
<dbReference type="InterPro" id="IPR004839">
    <property type="entry name" value="Aminotransferase_I/II_large"/>
</dbReference>
<evidence type="ECO:0000313" key="8">
    <source>
        <dbReference type="EMBL" id="AWN24458.1"/>
    </source>
</evidence>
<evidence type="ECO:0000256" key="6">
    <source>
        <dbReference type="ARBA" id="ARBA00022898"/>
    </source>
</evidence>
<keyword evidence="9" id="KW-1185">Reference proteome</keyword>
<dbReference type="OrthoDB" id="9802328at2"/>
<keyword evidence="6" id="KW-0663">Pyridoxal phosphate</keyword>
<name>A0A2Z3JTC3_9DEIO</name>
<reference evidence="8 9" key="1">
    <citation type="submission" date="2018-05" db="EMBL/GenBank/DDBJ databases">
        <title>Complete Genome Sequence of Deinococcus sp. strain 17bor-2.</title>
        <authorList>
            <person name="Srinivasan S."/>
        </authorList>
    </citation>
    <scope>NUCLEOTIDE SEQUENCE [LARGE SCALE GENOMIC DNA]</scope>
    <source>
        <strain evidence="8 9">17bor-2</strain>
    </source>
</reference>
<dbReference type="FunFam" id="3.40.640.10:FF:000053">
    <property type="entry name" value="Aminotransferase, class I"/>
    <property type="match status" value="1"/>
</dbReference>
<dbReference type="GO" id="GO:0047536">
    <property type="term" value="F:2-aminoadipate transaminase activity"/>
    <property type="evidence" value="ECO:0007669"/>
    <property type="project" value="TreeGrafter"/>
</dbReference>
<dbReference type="PANTHER" id="PTHR42858:SF1">
    <property type="entry name" value="LD15494P"/>
    <property type="match status" value="1"/>
</dbReference>
<evidence type="ECO:0000256" key="3">
    <source>
        <dbReference type="ARBA" id="ARBA00011738"/>
    </source>
</evidence>
<dbReference type="Gene3D" id="3.90.1150.10">
    <property type="entry name" value="Aspartate Aminotransferase, domain 1"/>
    <property type="match status" value="1"/>
</dbReference>
<keyword evidence="5 8" id="KW-0808">Transferase</keyword>
<dbReference type="AlphaFoldDB" id="A0A2Z3JTC3"/>
<comment type="cofactor">
    <cofactor evidence="1">
        <name>pyridoxal 5'-phosphate</name>
        <dbReference type="ChEBI" id="CHEBI:597326"/>
    </cofactor>
</comment>
<feature type="domain" description="Aminotransferase class I/classII large" evidence="7">
    <location>
        <begin position="12"/>
        <end position="370"/>
    </location>
</feature>
<comment type="subunit">
    <text evidence="3">Homodimer.</text>
</comment>
<gene>
    <name evidence="8" type="ORF">DKM44_04000</name>
</gene>
<dbReference type="CDD" id="cd00609">
    <property type="entry name" value="AAT_like"/>
    <property type="match status" value="1"/>
</dbReference>
<dbReference type="Proteomes" id="UP000245368">
    <property type="component" value="Chromosome"/>
</dbReference>
<sequence>MLKSVQTSLAEGVIELGVGHPTLQMLPLRELQQASAHRFAQDDPSFLQYGAELGDGPLRQVLAQFLGRQYGLPVAAQELLISGGVSQALDLVCAMFTRPGDTVFVEDPTYFLALGIFRDHQLRVVGLPMDGGGLNVEALPALIAEHRPRLLYTIPTHQNPSGTTLSLERREALVRLAQQHDFMVVADEVYHLLTYGEAPPPPFSAWVGSGQVLSLGSFSKILAPGLRLGWIHGLPGHLERLAANGVIASGGGLSPLSAALARSAIELRLLDPYLEQLRATFRERARALGEALETLAPLGLSFQAPQGGYFIWITLPPGVDSAALLEEAVRVGVRFQPGNRFSPGEMQGRHARLCFAYYGEDELREGVRRLGQALERLLASP</sequence>
<dbReference type="KEGG" id="dez:DKM44_04000"/>
<evidence type="ECO:0000256" key="2">
    <source>
        <dbReference type="ARBA" id="ARBA00007441"/>
    </source>
</evidence>
<dbReference type="Pfam" id="PF00155">
    <property type="entry name" value="Aminotran_1_2"/>
    <property type="match status" value="1"/>
</dbReference>
<dbReference type="Gene3D" id="3.40.640.10">
    <property type="entry name" value="Type I PLP-dependent aspartate aminotransferase-like (Major domain)"/>
    <property type="match status" value="1"/>
</dbReference>
<comment type="similarity">
    <text evidence="2">Belongs to the class-I pyridoxal-phosphate-dependent aminotransferase family.</text>
</comment>
<dbReference type="EMBL" id="CP029494">
    <property type="protein sequence ID" value="AWN24458.1"/>
    <property type="molecule type" value="Genomic_DNA"/>
</dbReference>
<dbReference type="RefSeq" id="WP_109828182.1">
    <property type="nucleotide sequence ID" value="NZ_CP029494.1"/>
</dbReference>
<dbReference type="InterPro" id="IPR015421">
    <property type="entry name" value="PyrdxlP-dep_Trfase_major"/>
</dbReference>
<organism evidence="8 9">
    <name type="scientific">Deinococcus irradiatisoli</name>
    <dbReference type="NCBI Taxonomy" id="2202254"/>
    <lineage>
        <taxon>Bacteria</taxon>
        <taxon>Thermotogati</taxon>
        <taxon>Deinococcota</taxon>
        <taxon>Deinococci</taxon>
        <taxon>Deinococcales</taxon>
        <taxon>Deinococcaceae</taxon>
        <taxon>Deinococcus</taxon>
    </lineage>
</organism>
<dbReference type="InterPro" id="IPR015422">
    <property type="entry name" value="PyrdxlP-dep_Trfase_small"/>
</dbReference>
<dbReference type="GO" id="GO:0030170">
    <property type="term" value="F:pyridoxal phosphate binding"/>
    <property type="evidence" value="ECO:0007669"/>
    <property type="project" value="InterPro"/>
</dbReference>